<dbReference type="PANTHER" id="PTHR10314">
    <property type="entry name" value="CYSTATHIONINE BETA-SYNTHASE"/>
    <property type="match status" value="1"/>
</dbReference>
<accession>W1XLC1</accession>
<feature type="domain" description="Tryptophan synthase beta chain-like PALP" evidence="2">
    <location>
        <begin position="5"/>
        <end position="79"/>
    </location>
</feature>
<dbReference type="EMBL" id="AZMM01015850">
    <property type="protein sequence ID" value="ETJ29624.1"/>
    <property type="molecule type" value="Genomic_DNA"/>
</dbReference>
<feature type="non-terminal residue" evidence="3">
    <location>
        <position position="79"/>
    </location>
</feature>
<dbReference type="InterPro" id="IPR001216">
    <property type="entry name" value="P-phosphate_BS"/>
</dbReference>
<feature type="non-terminal residue" evidence="3">
    <location>
        <position position="1"/>
    </location>
</feature>
<dbReference type="Gene3D" id="3.40.50.1100">
    <property type="match status" value="2"/>
</dbReference>
<dbReference type="InterPro" id="IPR050214">
    <property type="entry name" value="Cys_Synth/Cystath_Beta-Synth"/>
</dbReference>
<evidence type="ECO:0000313" key="3">
    <source>
        <dbReference type="EMBL" id="ETJ29624.1"/>
    </source>
</evidence>
<comment type="cofactor">
    <cofactor evidence="1">
        <name>pyridoxal 5'-phosphate</name>
        <dbReference type="ChEBI" id="CHEBI:597326"/>
    </cofactor>
</comment>
<evidence type="ECO:0000256" key="1">
    <source>
        <dbReference type="ARBA" id="ARBA00001933"/>
    </source>
</evidence>
<organism evidence="3">
    <name type="scientific">human gut metagenome</name>
    <dbReference type="NCBI Taxonomy" id="408170"/>
    <lineage>
        <taxon>unclassified sequences</taxon>
        <taxon>metagenomes</taxon>
        <taxon>organismal metagenomes</taxon>
    </lineage>
</organism>
<proteinExistence type="predicted"/>
<dbReference type="InterPro" id="IPR036052">
    <property type="entry name" value="TrpB-like_PALP_sf"/>
</dbReference>
<dbReference type="Pfam" id="PF00291">
    <property type="entry name" value="PALP"/>
    <property type="match status" value="1"/>
</dbReference>
<dbReference type="GO" id="GO:0006535">
    <property type="term" value="P:cysteine biosynthetic process from serine"/>
    <property type="evidence" value="ECO:0007669"/>
    <property type="project" value="InterPro"/>
</dbReference>
<name>W1XLC1_9ZZZZ</name>
<protein>
    <submittedName>
        <fullName evidence="3">Cysteine synthase</fullName>
    </submittedName>
</protein>
<dbReference type="SUPFAM" id="SSF53686">
    <property type="entry name" value="Tryptophan synthase beta subunit-like PLP-dependent enzymes"/>
    <property type="match status" value="1"/>
</dbReference>
<comment type="caution">
    <text evidence="3">The sequence shown here is derived from an EMBL/GenBank/DDBJ whole genome shotgun (WGS) entry which is preliminary data.</text>
</comment>
<dbReference type="InterPro" id="IPR001926">
    <property type="entry name" value="TrpB-like_PALP"/>
</dbReference>
<evidence type="ECO:0000259" key="2">
    <source>
        <dbReference type="Pfam" id="PF00291"/>
    </source>
</evidence>
<gene>
    <name evidence="3" type="ORF">Q604_UNBC15850G0001</name>
</gene>
<reference evidence="3" key="1">
    <citation type="submission" date="2013-12" db="EMBL/GenBank/DDBJ databases">
        <title>A Varibaculum cambriense genome reconstructed from a premature infant gut community with otherwise low bacterial novelty that shifts toward anaerobic metabolism during the third week of life.</title>
        <authorList>
            <person name="Brown C.T."/>
            <person name="Sharon I."/>
            <person name="Thomas B.C."/>
            <person name="Castelle C.J."/>
            <person name="Morowitz M.J."/>
            <person name="Banfield J.F."/>
        </authorList>
    </citation>
    <scope>NUCLEOTIDE SEQUENCE</scope>
</reference>
<dbReference type="AlphaFoldDB" id="W1XLC1"/>
<sequence>SFVELIGKTPLLAATRFGKKYGANANIFAKLEYFNPGGSVKDRIAAAIIQAAVESGELQPGGTIVEATSGNTGIGLSAV</sequence>
<dbReference type="PROSITE" id="PS00901">
    <property type="entry name" value="CYS_SYNTHASE"/>
    <property type="match status" value="1"/>
</dbReference>